<name>A0ACC0L879_RHOML</name>
<proteinExistence type="predicted"/>
<gene>
    <name evidence="1" type="ORF">RHMOL_Rhmol13G0161600</name>
</gene>
<dbReference type="Proteomes" id="UP001062846">
    <property type="component" value="Chromosome 13"/>
</dbReference>
<sequence length="102" mass="11151">MFLVILKNNVLLKLRCQSLRKELAVAPEVCSLPTEETLGPQGPSEVLETIVISEKSKKKQGEVCQAGIEAVNYSTLVKIASKVLGQSPMCVVKKFLFNPCFA</sequence>
<evidence type="ECO:0000313" key="1">
    <source>
        <dbReference type="EMBL" id="KAI8524599.1"/>
    </source>
</evidence>
<comment type="caution">
    <text evidence="1">The sequence shown here is derived from an EMBL/GenBank/DDBJ whole genome shotgun (WGS) entry which is preliminary data.</text>
</comment>
<reference evidence="1" key="1">
    <citation type="submission" date="2022-02" db="EMBL/GenBank/DDBJ databases">
        <title>Plant Genome Project.</title>
        <authorList>
            <person name="Zhang R.-G."/>
        </authorList>
    </citation>
    <scope>NUCLEOTIDE SEQUENCE</scope>
    <source>
        <strain evidence="1">AT1</strain>
    </source>
</reference>
<dbReference type="EMBL" id="CM046400">
    <property type="protein sequence ID" value="KAI8524599.1"/>
    <property type="molecule type" value="Genomic_DNA"/>
</dbReference>
<keyword evidence="2" id="KW-1185">Reference proteome</keyword>
<protein>
    <submittedName>
        <fullName evidence="1">Uncharacterized protein</fullName>
    </submittedName>
</protein>
<evidence type="ECO:0000313" key="2">
    <source>
        <dbReference type="Proteomes" id="UP001062846"/>
    </source>
</evidence>
<organism evidence="1 2">
    <name type="scientific">Rhododendron molle</name>
    <name type="common">Chinese azalea</name>
    <name type="synonym">Azalea mollis</name>
    <dbReference type="NCBI Taxonomy" id="49168"/>
    <lineage>
        <taxon>Eukaryota</taxon>
        <taxon>Viridiplantae</taxon>
        <taxon>Streptophyta</taxon>
        <taxon>Embryophyta</taxon>
        <taxon>Tracheophyta</taxon>
        <taxon>Spermatophyta</taxon>
        <taxon>Magnoliopsida</taxon>
        <taxon>eudicotyledons</taxon>
        <taxon>Gunneridae</taxon>
        <taxon>Pentapetalae</taxon>
        <taxon>asterids</taxon>
        <taxon>Ericales</taxon>
        <taxon>Ericaceae</taxon>
        <taxon>Ericoideae</taxon>
        <taxon>Rhodoreae</taxon>
        <taxon>Rhododendron</taxon>
    </lineage>
</organism>
<accession>A0ACC0L879</accession>